<dbReference type="PANTHER" id="PTHR35704:SF1">
    <property type="entry name" value="OS02G0254600 PROTEIN"/>
    <property type="match status" value="1"/>
</dbReference>
<dbReference type="Proteomes" id="UP001415857">
    <property type="component" value="Unassembled WGS sequence"/>
</dbReference>
<gene>
    <name evidence="2" type="ORF">L1049_021958</name>
</gene>
<dbReference type="PANTHER" id="PTHR35704">
    <property type="entry name" value="OS02G0254600 PROTEIN"/>
    <property type="match status" value="1"/>
</dbReference>
<sequence length="84" mass="9442">MGNCMERCTHNPPQVDEKRHQQEEQGKAVGFVEKSGSGKGGIRVKVFLTKEELEWLMFKLRDKGGKGLEDILAEIERGRGKVEG</sequence>
<protein>
    <submittedName>
        <fullName evidence="2">Uncharacterized protein</fullName>
    </submittedName>
</protein>
<feature type="region of interest" description="Disordered" evidence="1">
    <location>
        <begin position="1"/>
        <end position="25"/>
    </location>
</feature>
<keyword evidence="3" id="KW-1185">Reference proteome</keyword>
<proteinExistence type="predicted"/>
<evidence type="ECO:0000313" key="2">
    <source>
        <dbReference type="EMBL" id="KAK9274707.1"/>
    </source>
</evidence>
<dbReference type="EMBL" id="JBBPBK010000011">
    <property type="protein sequence ID" value="KAK9274707.1"/>
    <property type="molecule type" value="Genomic_DNA"/>
</dbReference>
<evidence type="ECO:0000256" key="1">
    <source>
        <dbReference type="SAM" id="MobiDB-lite"/>
    </source>
</evidence>
<accession>A0AAP0RBP9</accession>
<name>A0AAP0RBP9_LIQFO</name>
<comment type="caution">
    <text evidence="2">The sequence shown here is derived from an EMBL/GenBank/DDBJ whole genome shotgun (WGS) entry which is preliminary data.</text>
</comment>
<evidence type="ECO:0000313" key="3">
    <source>
        <dbReference type="Proteomes" id="UP001415857"/>
    </source>
</evidence>
<feature type="compositionally biased region" description="Basic and acidic residues" evidence="1">
    <location>
        <begin position="15"/>
        <end position="25"/>
    </location>
</feature>
<organism evidence="2 3">
    <name type="scientific">Liquidambar formosana</name>
    <name type="common">Formosan gum</name>
    <dbReference type="NCBI Taxonomy" id="63359"/>
    <lineage>
        <taxon>Eukaryota</taxon>
        <taxon>Viridiplantae</taxon>
        <taxon>Streptophyta</taxon>
        <taxon>Embryophyta</taxon>
        <taxon>Tracheophyta</taxon>
        <taxon>Spermatophyta</taxon>
        <taxon>Magnoliopsida</taxon>
        <taxon>eudicotyledons</taxon>
        <taxon>Gunneridae</taxon>
        <taxon>Pentapetalae</taxon>
        <taxon>Saxifragales</taxon>
        <taxon>Altingiaceae</taxon>
        <taxon>Liquidambar</taxon>
    </lineage>
</organism>
<dbReference type="AlphaFoldDB" id="A0AAP0RBP9"/>
<reference evidence="2 3" key="1">
    <citation type="journal article" date="2024" name="Plant J.">
        <title>Genome sequences and population genomics reveal climatic adaptation and genomic divergence between two closely related sweetgum species.</title>
        <authorList>
            <person name="Xu W.Q."/>
            <person name="Ren C.Q."/>
            <person name="Zhang X.Y."/>
            <person name="Comes H.P."/>
            <person name="Liu X.H."/>
            <person name="Li Y.G."/>
            <person name="Kettle C.J."/>
            <person name="Jalonen R."/>
            <person name="Gaisberger H."/>
            <person name="Ma Y.Z."/>
            <person name="Qiu Y.X."/>
        </authorList>
    </citation>
    <scope>NUCLEOTIDE SEQUENCE [LARGE SCALE GENOMIC DNA]</scope>
    <source>
        <strain evidence="2">Hangzhou</strain>
    </source>
</reference>